<feature type="chain" id="PRO_5023812883" evidence="3">
    <location>
        <begin position="22"/>
        <end position="248"/>
    </location>
</feature>
<dbReference type="EMBL" id="CP043311">
    <property type="protein sequence ID" value="QEY60848.1"/>
    <property type="molecule type" value="Genomic_DNA"/>
</dbReference>
<gene>
    <name evidence="5" type="ORF">FXN65_01845</name>
</gene>
<protein>
    <submittedName>
        <fullName evidence="5">Amino acid ABC transporter substrate-binding protein</fullName>
    </submittedName>
</protein>
<evidence type="ECO:0000259" key="4">
    <source>
        <dbReference type="SMART" id="SM00062"/>
    </source>
</evidence>
<dbReference type="PANTHER" id="PTHR35936:SF25">
    <property type="entry name" value="ABC TRANSPORTER SUBSTRATE-BINDING PROTEIN"/>
    <property type="match status" value="1"/>
</dbReference>
<evidence type="ECO:0000256" key="1">
    <source>
        <dbReference type="ARBA" id="ARBA00010333"/>
    </source>
</evidence>
<dbReference type="Proteomes" id="UP000327179">
    <property type="component" value="Chromosome"/>
</dbReference>
<dbReference type="RefSeq" id="WP_151131393.1">
    <property type="nucleotide sequence ID" value="NZ_CP043311.1"/>
</dbReference>
<organism evidence="5 6">
    <name type="scientific">Metapseudomonas lalkuanensis</name>
    <dbReference type="NCBI Taxonomy" id="2604832"/>
    <lineage>
        <taxon>Bacteria</taxon>
        <taxon>Pseudomonadati</taxon>
        <taxon>Pseudomonadota</taxon>
        <taxon>Gammaproteobacteria</taxon>
        <taxon>Pseudomonadales</taxon>
        <taxon>Pseudomonadaceae</taxon>
        <taxon>Metapseudomonas</taxon>
    </lineage>
</organism>
<accession>A0A5J6QDP7</accession>
<evidence type="ECO:0000256" key="3">
    <source>
        <dbReference type="SAM" id="SignalP"/>
    </source>
</evidence>
<dbReference type="SMART" id="SM00062">
    <property type="entry name" value="PBPb"/>
    <property type="match status" value="1"/>
</dbReference>
<keyword evidence="6" id="KW-1185">Reference proteome</keyword>
<evidence type="ECO:0000256" key="2">
    <source>
        <dbReference type="ARBA" id="ARBA00022729"/>
    </source>
</evidence>
<dbReference type="Pfam" id="PF00497">
    <property type="entry name" value="SBP_bac_3"/>
    <property type="match status" value="1"/>
</dbReference>
<dbReference type="SUPFAM" id="SSF53850">
    <property type="entry name" value="Periplasmic binding protein-like II"/>
    <property type="match status" value="1"/>
</dbReference>
<keyword evidence="2 3" id="KW-0732">Signal</keyword>
<feature type="signal peptide" evidence="3">
    <location>
        <begin position="1"/>
        <end position="21"/>
    </location>
</feature>
<evidence type="ECO:0000313" key="5">
    <source>
        <dbReference type="EMBL" id="QEY60848.1"/>
    </source>
</evidence>
<dbReference type="Gene3D" id="3.40.190.10">
    <property type="entry name" value="Periplasmic binding protein-like II"/>
    <property type="match status" value="2"/>
</dbReference>
<dbReference type="KEGG" id="plal:FXN65_01845"/>
<dbReference type="AlphaFoldDB" id="A0A5J6QDP7"/>
<proteinExistence type="inferred from homology"/>
<dbReference type="InterPro" id="IPR001638">
    <property type="entry name" value="Solute-binding_3/MltF_N"/>
</dbReference>
<comment type="similarity">
    <text evidence="1">Belongs to the bacterial solute-binding protein 3 family.</text>
</comment>
<reference evidence="5 6" key="1">
    <citation type="submission" date="2019-08" db="EMBL/GenBank/DDBJ databases">
        <title>Whole-genome Sequencing of e-waste polymer degrading bacterium Pseudomonas sp. strain PE08.</title>
        <authorList>
            <person name="Kirdat K."/>
            <person name="Debbarma P."/>
            <person name="Narawade N."/>
            <person name="Suyal D."/>
            <person name="Thorat V."/>
            <person name="Shouche Y."/>
            <person name="Goel R."/>
            <person name="Yadav A."/>
        </authorList>
    </citation>
    <scope>NUCLEOTIDE SEQUENCE [LARGE SCALE GENOMIC DNA]</scope>
    <source>
        <strain evidence="5 6">PE08</strain>
    </source>
</reference>
<sequence>MRRRCGFALFALLLTTASACAETLRMAADLWPPFTDASLPGNGLAAELVSTALKRAGHRPEYVEVPWARALRGVQVGEYDLIVNAWYSDERARFGQFSQPYLANRILFLKRKGSDVDFRAPVDLKRYSIAVVRGYSYLPGFDADASLNKVPVKGFQMAARMLAAGRVQLALEDDLVARYYLGRELAGVRDQLEFLPRPLSENGLHILVRRSHPRHQQLVDEFNQAMQAMREDGTYQAIFARHGLPSLR</sequence>
<dbReference type="PROSITE" id="PS51257">
    <property type="entry name" value="PROKAR_LIPOPROTEIN"/>
    <property type="match status" value="1"/>
</dbReference>
<dbReference type="PANTHER" id="PTHR35936">
    <property type="entry name" value="MEMBRANE-BOUND LYTIC MUREIN TRANSGLYCOSYLASE F"/>
    <property type="match status" value="1"/>
</dbReference>
<evidence type="ECO:0000313" key="6">
    <source>
        <dbReference type="Proteomes" id="UP000327179"/>
    </source>
</evidence>
<name>A0A5J6QDP7_9GAMM</name>
<feature type="domain" description="Solute-binding protein family 3/N-terminal" evidence="4">
    <location>
        <begin position="23"/>
        <end position="246"/>
    </location>
</feature>